<evidence type="ECO:0000256" key="15">
    <source>
        <dbReference type="RuleBase" id="RU003896"/>
    </source>
</evidence>
<dbReference type="SUPFAM" id="SSF56762">
    <property type="entry name" value="HydB/Nqo4-like"/>
    <property type="match status" value="1"/>
</dbReference>
<dbReference type="OrthoDB" id="9761717at2"/>
<dbReference type="Gene3D" id="1.10.645.10">
    <property type="entry name" value="Cytochrome-c3 Hydrogenase, chain B"/>
    <property type="match status" value="1"/>
</dbReference>
<comment type="subunit">
    <text evidence="4">Heterodimer of a large and a small subunit.</text>
</comment>
<comment type="catalytic activity">
    <reaction evidence="13">
        <text>H2 + A = AH2</text>
        <dbReference type="Rhea" id="RHEA:12116"/>
        <dbReference type="ChEBI" id="CHEBI:13193"/>
        <dbReference type="ChEBI" id="CHEBI:17499"/>
        <dbReference type="ChEBI" id="CHEBI:18276"/>
        <dbReference type="EC" id="1.12.99.6"/>
    </reaction>
</comment>
<evidence type="ECO:0000256" key="10">
    <source>
        <dbReference type="ARBA" id="ARBA00040803"/>
    </source>
</evidence>
<feature type="binding site" evidence="14">
    <location>
        <position position="71"/>
    </location>
    <ligand>
        <name>Ni(2+)</name>
        <dbReference type="ChEBI" id="CHEBI:49786"/>
    </ligand>
</feature>
<evidence type="ECO:0000256" key="1">
    <source>
        <dbReference type="ARBA" id="ARBA00001967"/>
    </source>
</evidence>
<dbReference type="InterPro" id="IPR050867">
    <property type="entry name" value="NiFe/NiFeSe_hydrgnase_LSU"/>
</dbReference>
<name>A0A4R3MS50_9GAMM</name>
<evidence type="ECO:0000256" key="4">
    <source>
        <dbReference type="ARBA" id="ARBA00011771"/>
    </source>
</evidence>
<keyword evidence="14" id="KW-0408">Iron</keyword>
<keyword evidence="14" id="KW-0460">Magnesium</keyword>
<dbReference type="GO" id="GO:0016151">
    <property type="term" value="F:nickel cation binding"/>
    <property type="evidence" value="ECO:0007669"/>
    <property type="project" value="InterPro"/>
</dbReference>
<comment type="cofactor">
    <cofactor evidence="14">
        <name>Fe cation</name>
        <dbReference type="ChEBI" id="CHEBI:24875"/>
    </cofactor>
</comment>
<dbReference type="PANTHER" id="PTHR42958">
    <property type="entry name" value="HYDROGENASE-2 LARGE CHAIN"/>
    <property type="match status" value="1"/>
</dbReference>
<evidence type="ECO:0000256" key="7">
    <source>
        <dbReference type="ARBA" id="ARBA00022723"/>
    </source>
</evidence>
<feature type="binding site" evidence="14">
    <location>
        <position position="612"/>
    </location>
    <ligand>
        <name>Fe cation</name>
        <dbReference type="ChEBI" id="CHEBI:24875"/>
    </ligand>
</feature>
<dbReference type="Pfam" id="PF00374">
    <property type="entry name" value="NiFeSe_Hases"/>
    <property type="match status" value="1"/>
</dbReference>
<keyword evidence="8 15" id="KW-0560">Oxidoreductase</keyword>
<comment type="function">
    <text evidence="9">This enzyme recycles the H(2) produced by nitrogenase to increase the production of ATP and to protect nitrogenase against inhibition or damage by O(2) under carbon- or phosphate-limited conditions.</text>
</comment>
<dbReference type="EMBL" id="SMAO01000009">
    <property type="protein sequence ID" value="TCT19188.1"/>
    <property type="molecule type" value="Genomic_DNA"/>
</dbReference>
<sequence length="646" mass="70235">MATTTTSTIVIDPVTRIEGHLRIQAYAETSDGKSGKITQPALSSSTMVRGLEIILRGRDPRDAWAFTQRICGVCTVVHGLTSVRAVENAIGIKVPRNADYIRNMMIGAQYVHDHVMHFYHLHALDWVDVVSALKANPASTAALTKLNNPAYKPNNGALPDAAYFQSVLNKLNGLVSRGQLGLFANGYWGHPAYKLSPEENLLLVSHYLEALAWAREVVKLHTVFGGKDPHPNLVVGGMPCTLSTNTGAVNEEIGGTSLNTAGLTLIKTAVAKMKSFVDQVYMPDVVLVAKRYKAWASIGATAGNFLSYGEFPDPKLVKQEFVDGAIDYPSGYVFPPGVIWAGALGKLEPFDEQRVTEDVTHAWYQRGSSQAVHPSRGWTVLDYRGPPPDGTAYMLKESDAYSWIKSPRYDGQPMEVGPLAHILTMHARGTQPTDKLVRRFVQQIWTNPASNGGLGLRFDQLNSTLGRIFCRMLETKIIADQMAGRTADKAAGTPAYPGWYQLYYSNRAGAYWNPETFRRLQQPTLWPNNGIGFGFTEAPRGALGHWIDINPGTGMIDNYECVVASGWNAGPRDAGGTPGPYETALQGHVLADLSQPLEVLRTIHSFDPCIGCAVHIIDANGTPLVQVNLNHGAGPLTKISCAAGSV</sequence>
<feature type="binding site" evidence="14">
    <location>
        <position position="609"/>
    </location>
    <ligand>
        <name>Ni(2+)</name>
        <dbReference type="ChEBI" id="CHEBI:49786"/>
    </ligand>
</feature>
<evidence type="ECO:0000313" key="16">
    <source>
        <dbReference type="EMBL" id="TCT19188.1"/>
    </source>
</evidence>
<comment type="similarity">
    <text evidence="3 15">Belongs to the [NiFe]/[NiFeSe] hydrogenase large subunit family.</text>
</comment>
<protein>
    <recommendedName>
        <fullName evidence="10">Uptake hydrogenase large subunit</fullName>
        <ecNumber evidence="5">1.12.99.6</ecNumber>
    </recommendedName>
    <alternativeName>
        <fullName evidence="12">Hydrogenlyase</fullName>
    </alternativeName>
    <alternativeName>
        <fullName evidence="11">Membrane-bound hydrogenase large subunit</fullName>
    </alternativeName>
</protein>
<keyword evidence="7 14" id="KW-0479">Metal-binding</keyword>
<comment type="cofactor">
    <cofactor evidence="1 14">
        <name>Ni(2+)</name>
        <dbReference type="ChEBI" id="CHEBI:49786"/>
    </cofactor>
</comment>
<dbReference type="AlphaFoldDB" id="A0A4R3MS50"/>
<keyword evidence="6 14" id="KW-0533">Nickel</keyword>
<dbReference type="PROSITE" id="PS00507">
    <property type="entry name" value="NI_HGENASE_L_1"/>
    <property type="match status" value="1"/>
</dbReference>
<evidence type="ECO:0000256" key="9">
    <source>
        <dbReference type="ARBA" id="ARBA00037655"/>
    </source>
</evidence>
<dbReference type="InterPro" id="IPR001501">
    <property type="entry name" value="Ni-dep_hyd_lsu"/>
</dbReference>
<reference evidence="16 17" key="1">
    <citation type="submission" date="2019-03" db="EMBL/GenBank/DDBJ databases">
        <title>Genomic Encyclopedia of Type Strains, Phase IV (KMG-IV): sequencing the most valuable type-strain genomes for metagenomic binning, comparative biology and taxonomic classification.</title>
        <authorList>
            <person name="Goeker M."/>
        </authorList>
    </citation>
    <scope>NUCLEOTIDE SEQUENCE [LARGE SCALE GENOMIC DNA]</scope>
    <source>
        <strain evidence="16 17">DSM 13587</strain>
    </source>
</reference>
<dbReference type="FunFam" id="1.10.645.10:FF:000002">
    <property type="entry name" value="Hydrogenase 2 large subunit"/>
    <property type="match status" value="1"/>
</dbReference>
<proteinExistence type="inferred from homology"/>
<dbReference type="PROSITE" id="PS00508">
    <property type="entry name" value="NI_HGENASE_L_2"/>
    <property type="match status" value="1"/>
</dbReference>
<evidence type="ECO:0000256" key="8">
    <source>
        <dbReference type="ARBA" id="ARBA00023002"/>
    </source>
</evidence>
<organism evidence="16 17">
    <name type="scientific">Thiobaca trueperi</name>
    <dbReference type="NCBI Taxonomy" id="127458"/>
    <lineage>
        <taxon>Bacteria</taxon>
        <taxon>Pseudomonadati</taxon>
        <taxon>Pseudomonadota</taxon>
        <taxon>Gammaproteobacteria</taxon>
        <taxon>Chromatiales</taxon>
        <taxon>Chromatiaceae</taxon>
        <taxon>Thiobaca</taxon>
    </lineage>
</organism>
<dbReference type="GO" id="GO:0033748">
    <property type="term" value="F:hydrogenase (acceptor) activity"/>
    <property type="evidence" value="ECO:0007669"/>
    <property type="project" value="UniProtKB-EC"/>
</dbReference>
<gene>
    <name evidence="16" type="ORF">EDC35_10966</name>
</gene>
<comment type="caution">
    <text evidence="16">The sequence shown here is derived from an EMBL/GenBank/DDBJ whole genome shotgun (WGS) entry which is preliminary data.</text>
</comment>
<accession>A0A4R3MS50</accession>
<dbReference type="InterPro" id="IPR029014">
    <property type="entry name" value="NiFe-Hase_large"/>
</dbReference>
<evidence type="ECO:0000313" key="17">
    <source>
        <dbReference type="Proteomes" id="UP000295717"/>
    </source>
</evidence>
<feature type="binding site" evidence="14">
    <location>
        <position position="52"/>
    </location>
    <ligand>
        <name>Mg(2+)</name>
        <dbReference type="ChEBI" id="CHEBI:18420"/>
    </ligand>
</feature>
<feature type="binding site" evidence="14">
    <location>
        <position position="615"/>
    </location>
    <ligand>
        <name>Mg(2+)</name>
        <dbReference type="ChEBI" id="CHEBI:18420"/>
    </ligand>
</feature>
<feature type="binding site" evidence="14">
    <location>
        <position position="74"/>
    </location>
    <ligand>
        <name>Fe cation</name>
        <dbReference type="ChEBI" id="CHEBI:24875"/>
    </ligand>
</feature>
<evidence type="ECO:0000256" key="5">
    <source>
        <dbReference type="ARBA" id="ARBA00012082"/>
    </source>
</evidence>
<evidence type="ECO:0000256" key="3">
    <source>
        <dbReference type="ARBA" id="ARBA00009292"/>
    </source>
</evidence>
<evidence type="ECO:0000256" key="6">
    <source>
        <dbReference type="ARBA" id="ARBA00022596"/>
    </source>
</evidence>
<dbReference type="InterPro" id="IPR018194">
    <property type="entry name" value="Ni-dep_hyd_lsu_Ni_BS"/>
</dbReference>
<dbReference type="GO" id="GO:0008901">
    <property type="term" value="F:ferredoxin hydrogenase activity"/>
    <property type="evidence" value="ECO:0007669"/>
    <property type="project" value="InterPro"/>
</dbReference>
<dbReference type="GO" id="GO:0005886">
    <property type="term" value="C:plasma membrane"/>
    <property type="evidence" value="ECO:0007669"/>
    <property type="project" value="UniProtKB-SubCell"/>
</dbReference>
<feature type="binding site" evidence="14">
    <location>
        <position position="74"/>
    </location>
    <ligand>
        <name>Ni(2+)</name>
        <dbReference type="ChEBI" id="CHEBI:49786"/>
    </ligand>
</feature>
<evidence type="ECO:0000256" key="2">
    <source>
        <dbReference type="ARBA" id="ARBA00004202"/>
    </source>
</evidence>
<comment type="subcellular location">
    <subcellularLocation>
        <location evidence="2">Cell membrane</location>
        <topology evidence="2">Peripheral membrane protein</topology>
    </subcellularLocation>
</comment>
<keyword evidence="17" id="KW-1185">Reference proteome</keyword>
<evidence type="ECO:0000256" key="13">
    <source>
        <dbReference type="ARBA" id="ARBA00048757"/>
    </source>
</evidence>
<evidence type="ECO:0000256" key="14">
    <source>
        <dbReference type="PIRSR" id="PIRSR601501-1"/>
    </source>
</evidence>
<dbReference type="PANTHER" id="PTHR42958:SF2">
    <property type="entry name" value="UPTAKE HYDROGENASE LARGE SUBUNIT"/>
    <property type="match status" value="1"/>
</dbReference>
<dbReference type="EC" id="1.12.99.6" evidence="5"/>
<evidence type="ECO:0000256" key="11">
    <source>
        <dbReference type="ARBA" id="ARBA00041237"/>
    </source>
</evidence>
<evidence type="ECO:0000256" key="12">
    <source>
        <dbReference type="ARBA" id="ARBA00042683"/>
    </source>
</evidence>
<dbReference type="Proteomes" id="UP000295717">
    <property type="component" value="Unassembled WGS sequence"/>
</dbReference>